<dbReference type="Gene3D" id="1.10.10.10">
    <property type="entry name" value="Winged helix-like DNA-binding domain superfamily/Winged helix DNA-binding domain"/>
    <property type="match status" value="1"/>
</dbReference>
<comment type="caution">
    <text evidence="5">The sequence shown here is derived from an EMBL/GenBank/DDBJ whole genome shotgun (WGS) entry which is preliminary data.</text>
</comment>
<dbReference type="SMART" id="SM00895">
    <property type="entry name" value="FCD"/>
    <property type="match status" value="1"/>
</dbReference>
<keyword evidence="1" id="KW-0805">Transcription regulation</keyword>
<dbReference type="SUPFAM" id="SSF48008">
    <property type="entry name" value="GntR ligand-binding domain-like"/>
    <property type="match status" value="1"/>
</dbReference>
<dbReference type="InterPro" id="IPR036388">
    <property type="entry name" value="WH-like_DNA-bd_sf"/>
</dbReference>
<dbReference type="AlphaFoldDB" id="A0A5C8Z6M7"/>
<dbReference type="PROSITE" id="PS50949">
    <property type="entry name" value="HTH_GNTR"/>
    <property type="match status" value="1"/>
</dbReference>
<evidence type="ECO:0000313" key="5">
    <source>
        <dbReference type="EMBL" id="TXR52953.1"/>
    </source>
</evidence>
<dbReference type="PANTHER" id="PTHR43537">
    <property type="entry name" value="TRANSCRIPTIONAL REGULATOR, GNTR FAMILY"/>
    <property type="match status" value="1"/>
</dbReference>
<dbReference type="Pfam" id="PF00392">
    <property type="entry name" value="GntR"/>
    <property type="match status" value="1"/>
</dbReference>
<proteinExistence type="predicted"/>
<dbReference type="Pfam" id="PF07729">
    <property type="entry name" value="FCD"/>
    <property type="match status" value="1"/>
</dbReference>
<dbReference type="GO" id="GO:0003677">
    <property type="term" value="F:DNA binding"/>
    <property type="evidence" value="ECO:0007669"/>
    <property type="project" value="UniProtKB-KW"/>
</dbReference>
<reference evidence="5 6" key="1">
    <citation type="submission" date="2019-07" db="EMBL/GenBank/DDBJ databases">
        <title>Quadrisphaera sp. strain DD2A genome sequencing and assembly.</title>
        <authorList>
            <person name="Kim I."/>
        </authorList>
    </citation>
    <scope>NUCLEOTIDE SEQUENCE [LARGE SCALE GENOMIC DNA]</scope>
    <source>
        <strain evidence="5 6">DD2A</strain>
    </source>
</reference>
<name>A0A5C8Z6M7_9ACTN</name>
<keyword evidence="2" id="KW-0238">DNA-binding</keyword>
<dbReference type="InterPro" id="IPR008920">
    <property type="entry name" value="TF_FadR/GntR_C"/>
</dbReference>
<protein>
    <submittedName>
        <fullName evidence="5">FadR family transcriptional regulator</fullName>
    </submittedName>
</protein>
<sequence length="248" mass="26864">MASADAVPRSLVEAPARPPARLGTAVVEELVSAIVTGEFAPGDLLPPEGPLAERFGVSRTVIRESVKRLQEKGLVTVGQGRGTQVLGQASWRMLDAQVLSALVDDDGNNGVLSELSAVRANLEALMAGVVARHHTAEHLEALRAVLEEMADLTDEEAFYQADVVFHFSLMEASGNRLAHNITRALYSRALESPRYRGHNPSDAMQRTLDELWAVYRAVASGDVAASERAMREHIDVGWERRRIGPGPA</sequence>
<dbReference type="InterPro" id="IPR036390">
    <property type="entry name" value="WH_DNA-bd_sf"/>
</dbReference>
<evidence type="ECO:0000256" key="2">
    <source>
        <dbReference type="ARBA" id="ARBA00023125"/>
    </source>
</evidence>
<keyword evidence="6" id="KW-1185">Reference proteome</keyword>
<dbReference type="EMBL" id="VKAC01000011">
    <property type="protein sequence ID" value="TXR52953.1"/>
    <property type="molecule type" value="Genomic_DNA"/>
</dbReference>
<dbReference type="InterPro" id="IPR000524">
    <property type="entry name" value="Tscrpt_reg_HTH_GntR"/>
</dbReference>
<evidence type="ECO:0000259" key="4">
    <source>
        <dbReference type="PROSITE" id="PS50949"/>
    </source>
</evidence>
<dbReference type="RefSeq" id="WP_147927720.1">
    <property type="nucleotide sequence ID" value="NZ_VKAC01000011.1"/>
</dbReference>
<organism evidence="5 6">
    <name type="scientific">Quadrisphaera setariae</name>
    <dbReference type="NCBI Taxonomy" id="2593304"/>
    <lineage>
        <taxon>Bacteria</taxon>
        <taxon>Bacillati</taxon>
        <taxon>Actinomycetota</taxon>
        <taxon>Actinomycetes</taxon>
        <taxon>Kineosporiales</taxon>
        <taxon>Kineosporiaceae</taxon>
        <taxon>Quadrisphaera</taxon>
    </lineage>
</organism>
<accession>A0A5C8Z6M7</accession>
<dbReference type="PRINTS" id="PR00035">
    <property type="entry name" value="HTHGNTR"/>
</dbReference>
<keyword evidence="3" id="KW-0804">Transcription</keyword>
<dbReference type="PANTHER" id="PTHR43537:SF44">
    <property type="entry name" value="GNTR FAMILY REGULATORY PROTEIN"/>
    <property type="match status" value="1"/>
</dbReference>
<dbReference type="GO" id="GO:0003700">
    <property type="term" value="F:DNA-binding transcription factor activity"/>
    <property type="evidence" value="ECO:0007669"/>
    <property type="project" value="InterPro"/>
</dbReference>
<gene>
    <name evidence="5" type="ORF">FMM08_17890</name>
</gene>
<dbReference type="SUPFAM" id="SSF46785">
    <property type="entry name" value="Winged helix' DNA-binding domain"/>
    <property type="match status" value="1"/>
</dbReference>
<dbReference type="SMART" id="SM00345">
    <property type="entry name" value="HTH_GNTR"/>
    <property type="match status" value="1"/>
</dbReference>
<dbReference type="Gene3D" id="1.20.120.530">
    <property type="entry name" value="GntR ligand-binding domain-like"/>
    <property type="match status" value="1"/>
</dbReference>
<dbReference type="CDD" id="cd07377">
    <property type="entry name" value="WHTH_GntR"/>
    <property type="match status" value="1"/>
</dbReference>
<evidence type="ECO:0000313" key="6">
    <source>
        <dbReference type="Proteomes" id="UP000321234"/>
    </source>
</evidence>
<dbReference type="Proteomes" id="UP000321234">
    <property type="component" value="Unassembled WGS sequence"/>
</dbReference>
<dbReference type="InterPro" id="IPR011711">
    <property type="entry name" value="GntR_C"/>
</dbReference>
<dbReference type="OrthoDB" id="4164516at2"/>
<evidence type="ECO:0000256" key="1">
    <source>
        <dbReference type="ARBA" id="ARBA00023015"/>
    </source>
</evidence>
<feature type="domain" description="HTH gntR-type" evidence="4">
    <location>
        <begin position="20"/>
        <end position="88"/>
    </location>
</feature>
<evidence type="ECO:0000256" key="3">
    <source>
        <dbReference type="ARBA" id="ARBA00023163"/>
    </source>
</evidence>